<dbReference type="EMBL" id="CP036434">
    <property type="protein sequence ID" value="QDV09099.1"/>
    <property type="molecule type" value="Genomic_DNA"/>
</dbReference>
<organism evidence="1 2">
    <name type="scientific">Saltatorellus ferox</name>
    <dbReference type="NCBI Taxonomy" id="2528018"/>
    <lineage>
        <taxon>Bacteria</taxon>
        <taxon>Pseudomonadati</taxon>
        <taxon>Planctomycetota</taxon>
        <taxon>Planctomycetia</taxon>
        <taxon>Planctomycetia incertae sedis</taxon>
        <taxon>Saltatorellus</taxon>
    </lineage>
</organism>
<protein>
    <recommendedName>
        <fullName evidence="3">Haloacid dehalogenase-like hydrolase</fullName>
    </recommendedName>
</protein>
<keyword evidence="2" id="KW-1185">Reference proteome</keyword>
<accession>A0A518EYD9</accession>
<evidence type="ECO:0000313" key="2">
    <source>
        <dbReference type="Proteomes" id="UP000320390"/>
    </source>
</evidence>
<evidence type="ECO:0008006" key="3">
    <source>
        <dbReference type="Google" id="ProtNLM"/>
    </source>
</evidence>
<reference evidence="1 2" key="1">
    <citation type="submission" date="2019-02" db="EMBL/GenBank/DDBJ databases">
        <title>Deep-cultivation of Planctomycetes and their phenomic and genomic characterization uncovers novel biology.</title>
        <authorList>
            <person name="Wiegand S."/>
            <person name="Jogler M."/>
            <person name="Boedeker C."/>
            <person name="Pinto D."/>
            <person name="Vollmers J."/>
            <person name="Rivas-Marin E."/>
            <person name="Kohn T."/>
            <person name="Peeters S.H."/>
            <person name="Heuer A."/>
            <person name="Rast P."/>
            <person name="Oberbeckmann S."/>
            <person name="Bunk B."/>
            <person name="Jeske O."/>
            <person name="Meyerdierks A."/>
            <person name="Storesund J.E."/>
            <person name="Kallscheuer N."/>
            <person name="Luecker S."/>
            <person name="Lage O.M."/>
            <person name="Pohl T."/>
            <person name="Merkel B.J."/>
            <person name="Hornburger P."/>
            <person name="Mueller R.-W."/>
            <person name="Bruemmer F."/>
            <person name="Labrenz M."/>
            <person name="Spormann A.M."/>
            <person name="Op den Camp H."/>
            <person name="Overmann J."/>
            <person name="Amann R."/>
            <person name="Jetten M.S.M."/>
            <person name="Mascher T."/>
            <person name="Medema M.H."/>
            <person name="Devos D.P."/>
            <person name="Kaster A.-K."/>
            <person name="Ovreas L."/>
            <person name="Rohde M."/>
            <person name="Galperin M.Y."/>
            <person name="Jogler C."/>
        </authorList>
    </citation>
    <scope>NUCLEOTIDE SEQUENCE [LARGE SCALE GENOMIC DNA]</scope>
    <source>
        <strain evidence="1 2">Poly30</strain>
    </source>
</reference>
<sequence>MRILTDFDGVWTDQAGEARFIQSWLARATAPLIGATPEEALGDFDAFFSEALREPARNGWAPDGRITGFVDEDLLLSTGSVFHWLEKGGEHPRADVWRDRIRAAGHASIEAFASDQFGPAMAAYLKEHGHRLVDGAADVVAELLHRGHEIAFVSNSNQPKLATMLGAAGIEEGGGVRVIGDARKWWIGDDEPKVEVDGRLLHMDRPHYAAILKDVDPDLVIGDVASFDLALPAFLRSRGDLSPGLRLVLRRNESTSAWALAQAEKPGPLRLVDEIVDSVAELL</sequence>
<dbReference type="RefSeq" id="WP_145202904.1">
    <property type="nucleotide sequence ID" value="NZ_CP036434.1"/>
</dbReference>
<evidence type="ECO:0000313" key="1">
    <source>
        <dbReference type="EMBL" id="QDV09099.1"/>
    </source>
</evidence>
<dbReference type="Proteomes" id="UP000320390">
    <property type="component" value="Chromosome"/>
</dbReference>
<dbReference type="AlphaFoldDB" id="A0A518EYD9"/>
<name>A0A518EYD9_9BACT</name>
<gene>
    <name evidence="1" type="ORF">Poly30_46560</name>
</gene>
<dbReference type="OrthoDB" id="284724at2"/>
<dbReference type="InterPro" id="IPR023214">
    <property type="entry name" value="HAD_sf"/>
</dbReference>
<dbReference type="InterPro" id="IPR036412">
    <property type="entry name" value="HAD-like_sf"/>
</dbReference>
<dbReference type="SUPFAM" id="SSF56784">
    <property type="entry name" value="HAD-like"/>
    <property type="match status" value="1"/>
</dbReference>
<proteinExistence type="predicted"/>
<dbReference type="Gene3D" id="3.40.50.1000">
    <property type="entry name" value="HAD superfamily/HAD-like"/>
    <property type="match status" value="1"/>
</dbReference>